<evidence type="ECO:0000256" key="2">
    <source>
        <dbReference type="ARBA" id="ARBA00004979"/>
    </source>
</evidence>
<evidence type="ECO:0000256" key="7">
    <source>
        <dbReference type="ARBA" id="ARBA00022697"/>
    </source>
</evidence>
<comment type="pathway">
    <text evidence="2">Amino-acid biosynthesis; L-threonine biosynthesis; L-threonine from L-aspartate: step 5/5.</text>
</comment>
<evidence type="ECO:0000256" key="4">
    <source>
        <dbReference type="ARBA" id="ARBA00013028"/>
    </source>
</evidence>
<accession>A0A381TCW8</accession>
<dbReference type="Gene3D" id="3.40.50.1100">
    <property type="match status" value="2"/>
</dbReference>
<keyword evidence="9" id="KW-0456">Lyase</keyword>
<dbReference type="Pfam" id="PF00291">
    <property type="entry name" value="PALP"/>
    <property type="match status" value="1"/>
</dbReference>
<evidence type="ECO:0000256" key="6">
    <source>
        <dbReference type="ARBA" id="ARBA00022605"/>
    </source>
</evidence>
<evidence type="ECO:0000259" key="11">
    <source>
        <dbReference type="Pfam" id="PF00291"/>
    </source>
</evidence>
<reference evidence="12" key="1">
    <citation type="submission" date="2018-05" db="EMBL/GenBank/DDBJ databases">
        <authorList>
            <person name="Lanie J.A."/>
            <person name="Ng W.-L."/>
            <person name="Kazmierczak K.M."/>
            <person name="Andrzejewski T.M."/>
            <person name="Davidsen T.M."/>
            <person name="Wayne K.J."/>
            <person name="Tettelin H."/>
            <person name="Glass J.I."/>
            <person name="Rusch D."/>
            <person name="Podicherti R."/>
            <person name="Tsui H.-C.T."/>
            <person name="Winkler M.E."/>
        </authorList>
    </citation>
    <scope>NUCLEOTIDE SEQUENCE</scope>
</reference>
<dbReference type="GO" id="GO:0009088">
    <property type="term" value="P:threonine biosynthetic process"/>
    <property type="evidence" value="ECO:0007669"/>
    <property type="project" value="UniProtKB-UniPathway"/>
</dbReference>
<dbReference type="AlphaFoldDB" id="A0A381TCW8"/>
<dbReference type="InterPro" id="IPR001926">
    <property type="entry name" value="TrpB-like_PALP"/>
</dbReference>
<organism evidence="12">
    <name type="scientific">marine metagenome</name>
    <dbReference type="NCBI Taxonomy" id="408172"/>
    <lineage>
        <taxon>unclassified sequences</taxon>
        <taxon>metagenomes</taxon>
        <taxon>ecological metagenomes</taxon>
    </lineage>
</organism>
<gene>
    <name evidence="12" type="ORF">METZ01_LOCUS64617</name>
</gene>
<name>A0A381TCW8_9ZZZZ</name>
<dbReference type="GO" id="GO:0030170">
    <property type="term" value="F:pyridoxal phosphate binding"/>
    <property type="evidence" value="ECO:0007669"/>
    <property type="project" value="InterPro"/>
</dbReference>
<proteinExistence type="inferred from homology"/>
<dbReference type="InterPro" id="IPR026260">
    <property type="entry name" value="Thr_Synthase_bac/arc"/>
</dbReference>
<dbReference type="NCBIfam" id="TIGR00260">
    <property type="entry name" value="thrC"/>
    <property type="match status" value="1"/>
</dbReference>
<keyword evidence="6" id="KW-0028">Amino-acid biosynthesis</keyword>
<keyword evidence="7" id="KW-0791">Threonine biosynthesis</keyword>
<evidence type="ECO:0000313" key="12">
    <source>
        <dbReference type="EMBL" id="SVA11763.1"/>
    </source>
</evidence>
<protein>
    <recommendedName>
        <fullName evidence="5">Threonine synthase</fullName>
        <ecNumber evidence="4">4.2.3.1</ecNumber>
    </recommendedName>
</protein>
<dbReference type="GO" id="GO:0004795">
    <property type="term" value="F:threonine synthase activity"/>
    <property type="evidence" value="ECO:0007669"/>
    <property type="project" value="UniProtKB-EC"/>
</dbReference>
<dbReference type="InterPro" id="IPR004450">
    <property type="entry name" value="Thr_synthase-like"/>
</dbReference>
<dbReference type="CDD" id="cd01563">
    <property type="entry name" value="Thr-synth_1"/>
    <property type="match status" value="1"/>
</dbReference>
<dbReference type="FunFam" id="3.40.50.1100:FF:000014">
    <property type="entry name" value="Threonine synthase"/>
    <property type="match status" value="1"/>
</dbReference>
<dbReference type="InterPro" id="IPR050214">
    <property type="entry name" value="Cys_Synth/Cystath_Beta-Synth"/>
</dbReference>
<feature type="domain" description="Tryptophan synthase beta chain-like PALP" evidence="11">
    <location>
        <begin position="23"/>
        <end position="317"/>
    </location>
</feature>
<dbReference type="PIRSF" id="PIRSF038945">
    <property type="entry name" value="Thr_synthase"/>
    <property type="match status" value="1"/>
</dbReference>
<dbReference type="UniPathway" id="UPA00050">
    <property type="reaction ID" value="UER00065"/>
</dbReference>
<comment type="catalytic activity">
    <reaction evidence="10">
        <text>O-phospho-L-homoserine + H2O = L-threonine + phosphate</text>
        <dbReference type="Rhea" id="RHEA:10840"/>
        <dbReference type="ChEBI" id="CHEBI:15377"/>
        <dbReference type="ChEBI" id="CHEBI:43474"/>
        <dbReference type="ChEBI" id="CHEBI:57590"/>
        <dbReference type="ChEBI" id="CHEBI:57926"/>
        <dbReference type="EC" id="4.2.3.1"/>
    </reaction>
</comment>
<dbReference type="InterPro" id="IPR000634">
    <property type="entry name" value="Ser/Thr_deHydtase_PyrdxlP-BS"/>
</dbReference>
<dbReference type="EC" id="4.2.3.1" evidence="4"/>
<comment type="similarity">
    <text evidence="3">Belongs to the threonine synthase family.</text>
</comment>
<evidence type="ECO:0000256" key="8">
    <source>
        <dbReference type="ARBA" id="ARBA00022898"/>
    </source>
</evidence>
<evidence type="ECO:0000256" key="1">
    <source>
        <dbReference type="ARBA" id="ARBA00001933"/>
    </source>
</evidence>
<dbReference type="InterPro" id="IPR036052">
    <property type="entry name" value="TrpB-like_PALP_sf"/>
</dbReference>
<evidence type="ECO:0000256" key="10">
    <source>
        <dbReference type="ARBA" id="ARBA00049144"/>
    </source>
</evidence>
<evidence type="ECO:0000256" key="3">
    <source>
        <dbReference type="ARBA" id="ARBA00005517"/>
    </source>
</evidence>
<dbReference type="SUPFAM" id="SSF53686">
    <property type="entry name" value="Tryptophan synthase beta subunit-like PLP-dependent enzymes"/>
    <property type="match status" value="1"/>
</dbReference>
<dbReference type="EMBL" id="UINC01004098">
    <property type="protein sequence ID" value="SVA11763.1"/>
    <property type="molecule type" value="Genomic_DNA"/>
</dbReference>
<comment type="cofactor">
    <cofactor evidence="1">
        <name>pyridoxal 5'-phosphate</name>
        <dbReference type="ChEBI" id="CHEBI:597326"/>
    </cofactor>
</comment>
<evidence type="ECO:0000256" key="9">
    <source>
        <dbReference type="ARBA" id="ARBA00023239"/>
    </source>
</evidence>
<keyword evidence="8" id="KW-0663">Pyridoxal phosphate</keyword>
<dbReference type="PANTHER" id="PTHR10314">
    <property type="entry name" value="CYSTATHIONINE BETA-SYNTHASE"/>
    <property type="match status" value="1"/>
</dbReference>
<dbReference type="PROSITE" id="PS00165">
    <property type="entry name" value="DEHYDRATASE_SER_THR"/>
    <property type="match status" value="1"/>
</dbReference>
<evidence type="ECO:0000256" key="5">
    <source>
        <dbReference type="ARBA" id="ARBA00018679"/>
    </source>
</evidence>
<sequence>MGKGIIETYKKFLPINSETPVFSLGEGNTPLVKSRNIVDEIGCKSLFFKLEGCNPTGSFKDRGMVLAVAKAVEKGISSIACASTGNTSASAAAYGAYLGLRTTLIVPKGNVARGKLAQAVAYGAHIAMIDGNFDKALEIARELCERHPVELVNSLNPNRIEGQKTASFEIVEELGMAPDHLFIPVGNAGNITAYWKGFKEALESGLSGKLPVMNGYQASGAAPIVDGAIVEEPRTVASAIRIGNPASWELALKVRDESKGFIDKVDDEEILDTYRRLASDEGVFCEPASAASLAGLLKRVNSGESFEGKTIVCVITGNGLKDPDVANEIKPASLNEYPAKIESVEEALTLS</sequence>